<evidence type="ECO:0000313" key="4">
    <source>
        <dbReference type="EMBL" id="VFS24085.1"/>
    </source>
</evidence>
<dbReference type="EMBL" id="CAADIZ010000027">
    <property type="protein sequence ID" value="VFS24085.1"/>
    <property type="molecule type" value="Genomic_DNA"/>
</dbReference>
<sequence length="76" mass="8321">MNDEHLIVTADHLHSIPVDGRAGYCHAGARRWFALRGLCWAEFLRAGLPASVFLATGDALALRLVEHARAQEADRG</sequence>
<evidence type="ECO:0000313" key="1">
    <source>
        <dbReference type="EMBL" id="VFR54792.1"/>
    </source>
</evidence>
<name>A0A484RWW8_9ZZZZ</name>
<gene>
    <name evidence="1" type="ORF">BRI6_1111</name>
    <name evidence="2" type="ORF">BRI9_1165</name>
    <name evidence="3" type="ORF">IVO3_1162</name>
    <name evidence="4" type="ORF">RAN7_1101</name>
</gene>
<organism evidence="1">
    <name type="scientific">plant metagenome</name>
    <dbReference type="NCBI Taxonomy" id="1297885"/>
    <lineage>
        <taxon>unclassified sequences</taxon>
        <taxon>metagenomes</taxon>
        <taxon>organismal metagenomes</taxon>
    </lineage>
</organism>
<accession>A0A484RWW8</accession>
<reference evidence="1" key="1">
    <citation type="submission" date="2019-03" db="EMBL/GenBank/DDBJ databases">
        <authorList>
            <person name="Danneels B."/>
        </authorList>
    </citation>
    <scope>NUCLEOTIDE SEQUENCE</scope>
</reference>
<dbReference type="EMBL" id="CAADIP010000023">
    <property type="protein sequence ID" value="VFR88210.1"/>
    <property type="molecule type" value="Genomic_DNA"/>
</dbReference>
<evidence type="ECO:0000313" key="2">
    <source>
        <dbReference type="EMBL" id="VFR73462.1"/>
    </source>
</evidence>
<protein>
    <submittedName>
        <fullName evidence="1">Phage protein</fullName>
    </submittedName>
</protein>
<proteinExistence type="predicted"/>
<dbReference type="EMBL" id="CAADII010000037">
    <property type="protein sequence ID" value="VFR54792.1"/>
    <property type="molecule type" value="Genomic_DNA"/>
</dbReference>
<dbReference type="EMBL" id="CAADIK010000035">
    <property type="protein sequence ID" value="VFR73462.1"/>
    <property type="molecule type" value="Genomic_DNA"/>
</dbReference>
<evidence type="ECO:0000313" key="3">
    <source>
        <dbReference type="EMBL" id="VFR88210.1"/>
    </source>
</evidence>
<dbReference type="AlphaFoldDB" id="A0A484RWW8"/>